<protein>
    <submittedName>
        <fullName evidence="1">Uncharacterized protein</fullName>
    </submittedName>
</protein>
<sequence length="241" mass="26865">MGCLSSLPNLGPKARRSRLCGVADAWLCAQDGRSRSTRGRERGRRRRCNQLENFPIRQRRKPVSMSRTVAATKREIYLWRADATTETRISLQPRRTTRSAPAADRLPFGVHRAYAGERSSTSSGLFLCARSLRACSSPFLPFSTSRWRLIPTMIPARLPCVRSRLLALPHLIHRSVLRPLLSSTGGFYVVEGKKCDGVPSCINHSALVHNRDRYCSGSSCVLRPRVRGGSIQILSHALVTS</sequence>
<keyword evidence="2" id="KW-1185">Reference proteome</keyword>
<dbReference type="EMBL" id="KV425917">
    <property type="protein sequence ID" value="KZV98527.1"/>
    <property type="molecule type" value="Genomic_DNA"/>
</dbReference>
<evidence type="ECO:0000313" key="2">
    <source>
        <dbReference type="Proteomes" id="UP000077266"/>
    </source>
</evidence>
<dbReference type="AlphaFoldDB" id="A0A165LYZ8"/>
<evidence type="ECO:0000313" key="1">
    <source>
        <dbReference type="EMBL" id="KZV98527.1"/>
    </source>
</evidence>
<organism evidence="1 2">
    <name type="scientific">Exidia glandulosa HHB12029</name>
    <dbReference type="NCBI Taxonomy" id="1314781"/>
    <lineage>
        <taxon>Eukaryota</taxon>
        <taxon>Fungi</taxon>
        <taxon>Dikarya</taxon>
        <taxon>Basidiomycota</taxon>
        <taxon>Agaricomycotina</taxon>
        <taxon>Agaricomycetes</taxon>
        <taxon>Auriculariales</taxon>
        <taxon>Exidiaceae</taxon>
        <taxon>Exidia</taxon>
    </lineage>
</organism>
<reference evidence="1 2" key="1">
    <citation type="journal article" date="2016" name="Mol. Biol. Evol.">
        <title>Comparative Genomics of Early-Diverging Mushroom-Forming Fungi Provides Insights into the Origins of Lignocellulose Decay Capabilities.</title>
        <authorList>
            <person name="Nagy L.G."/>
            <person name="Riley R."/>
            <person name="Tritt A."/>
            <person name="Adam C."/>
            <person name="Daum C."/>
            <person name="Floudas D."/>
            <person name="Sun H."/>
            <person name="Yadav J.S."/>
            <person name="Pangilinan J."/>
            <person name="Larsson K.H."/>
            <person name="Matsuura K."/>
            <person name="Barry K."/>
            <person name="Labutti K."/>
            <person name="Kuo R."/>
            <person name="Ohm R.A."/>
            <person name="Bhattacharya S.S."/>
            <person name="Shirouzu T."/>
            <person name="Yoshinaga Y."/>
            <person name="Martin F.M."/>
            <person name="Grigoriev I.V."/>
            <person name="Hibbett D.S."/>
        </authorList>
    </citation>
    <scope>NUCLEOTIDE SEQUENCE [LARGE SCALE GENOMIC DNA]</scope>
    <source>
        <strain evidence="1 2">HHB12029</strain>
    </source>
</reference>
<gene>
    <name evidence="1" type="ORF">EXIGLDRAFT_298151</name>
</gene>
<dbReference type="Proteomes" id="UP000077266">
    <property type="component" value="Unassembled WGS sequence"/>
</dbReference>
<dbReference type="InParanoid" id="A0A165LYZ8"/>
<proteinExistence type="predicted"/>
<name>A0A165LYZ8_EXIGL</name>
<accession>A0A165LYZ8</accession>